<evidence type="ECO:0000313" key="4">
    <source>
        <dbReference type="Proteomes" id="UP001208692"/>
    </source>
</evidence>
<dbReference type="EMBL" id="BQKB01000027">
    <property type="protein sequence ID" value="GJM53162.1"/>
    <property type="molecule type" value="Genomic_DNA"/>
</dbReference>
<sequence>MYFIATSFGVHCLYKAIKNRFICHYNVNDFLDERNYIEKKTKYSYEEFTEVSGKAGRIKRKHDIWQPTEHFNLEYYFEKNYIV</sequence>
<name>A0AAV5ARS4_9FLAO</name>
<proteinExistence type="predicted"/>
<dbReference type="EMBL" id="BQKA01000005">
    <property type="protein sequence ID" value="GJM49194.1"/>
    <property type="molecule type" value="Genomic_DNA"/>
</dbReference>
<reference evidence="1 4" key="1">
    <citation type="submission" date="2021-11" db="EMBL/GenBank/DDBJ databases">
        <title>Draft genome sequence of Capnocytophaga sp. strain KC07075 isolated from cat oral cavity.</title>
        <authorList>
            <person name="Suzuki M."/>
            <person name="Imaoka K."/>
            <person name="Kimura M."/>
            <person name="Morikawa S."/>
            <person name="Maeda K."/>
        </authorList>
    </citation>
    <scope>NUCLEOTIDE SEQUENCE</scope>
    <source>
        <strain evidence="1">KC07075</strain>
        <strain evidence="2 4">KC07079</strain>
    </source>
</reference>
<evidence type="ECO:0000313" key="2">
    <source>
        <dbReference type="EMBL" id="GJM53162.1"/>
    </source>
</evidence>
<keyword evidence="4" id="KW-1185">Reference proteome</keyword>
<dbReference type="Proteomes" id="UP001208692">
    <property type="component" value="Unassembled WGS sequence"/>
</dbReference>
<dbReference type="Proteomes" id="UP001207736">
    <property type="component" value="Unassembled WGS sequence"/>
</dbReference>
<protein>
    <submittedName>
        <fullName evidence="1">Uncharacterized protein</fullName>
    </submittedName>
</protein>
<evidence type="ECO:0000313" key="3">
    <source>
        <dbReference type="Proteomes" id="UP001207736"/>
    </source>
</evidence>
<gene>
    <name evidence="1" type="ORF">RCZ15_01700</name>
    <name evidence="2" type="ORF">RCZ16_14790</name>
</gene>
<organism evidence="1 3">
    <name type="scientific">Capnocytophaga catalasegens</name>
    <dbReference type="NCBI Taxonomy" id="1004260"/>
    <lineage>
        <taxon>Bacteria</taxon>
        <taxon>Pseudomonadati</taxon>
        <taxon>Bacteroidota</taxon>
        <taxon>Flavobacteriia</taxon>
        <taxon>Flavobacteriales</taxon>
        <taxon>Flavobacteriaceae</taxon>
        <taxon>Capnocytophaga</taxon>
    </lineage>
</organism>
<accession>A0AAV5ARS4</accession>
<evidence type="ECO:0000313" key="1">
    <source>
        <dbReference type="EMBL" id="GJM49194.1"/>
    </source>
</evidence>
<comment type="caution">
    <text evidence="1">The sequence shown here is derived from an EMBL/GenBank/DDBJ whole genome shotgun (WGS) entry which is preliminary data.</text>
</comment>
<dbReference type="AlphaFoldDB" id="A0AAV5ARS4"/>
<dbReference type="RefSeq" id="WP_264846845.1">
    <property type="nucleotide sequence ID" value="NZ_BPMA01000032.1"/>
</dbReference>